<gene>
    <name evidence="2" type="ORF">XELAEV_18008072mg</name>
</gene>
<name>A0A974E1Y1_XENLA</name>
<organism evidence="2 3">
    <name type="scientific">Xenopus laevis</name>
    <name type="common">African clawed frog</name>
    <dbReference type="NCBI Taxonomy" id="8355"/>
    <lineage>
        <taxon>Eukaryota</taxon>
        <taxon>Metazoa</taxon>
        <taxon>Chordata</taxon>
        <taxon>Craniata</taxon>
        <taxon>Vertebrata</taxon>
        <taxon>Euteleostomi</taxon>
        <taxon>Amphibia</taxon>
        <taxon>Batrachia</taxon>
        <taxon>Anura</taxon>
        <taxon>Pipoidea</taxon>
        <taxon>Pipidae</taxon>
        <taxon>Xenopodinae</taxon>
        <taxon>Xenopus</taxon>
        <taxon>Xenopus</taxon>
    </lineage>
</organism>
<evidence type="ECO:0000256" key="1">
    <source>
        <dbReference type="SAM" id="MobiDB-lite"/>
    </source>
</evidence>
<evidence type="ECO:0000313" key="3">
    <source>
        <dbReference type="Proteomes" id="UP000694892"/>
    </source>
</evidence>
<dbReference type="AlphaFoldDB" id="A0A974E1Y1"/>
<proteinExistence type="predicted"/>
<evidence type="ECO:0000313" key="2">
    <source>
        <dbReference type="EMBL" id="OCU02310.1"/>
    </source>
</evidence>
<sequence length="95" mass="10187">MRGRRERGRGWGFCLHQSGREGSGATERALKLSPVVSSTAPPAEATEGGAHLRRKTIASKLTFPRSPSLQDTPTNTCTVAPEILLLRVAASYTPL</sequence>
<dbReference type="EMBL" id="CM004466">
    <property type="protein sequence ID" value="OCU02310.1"/>
    <property type="molecule type" value="Genomic_DNA"/>
</dbReference>
<accession>A0A974E1Y1</accession>
<reference evidence="3" key="1">
    <citation type="journal article" date="2016" name="Nature">
        <title>Genome evolution in the allotetraploid frog Xenopus laevis.</title>
        <authorList>
            <person name="Session A.M."/>
            <person name="Uno Y."/>
            <person name="Kwon T."/>
            <person name="Chapman J.A."/>
            <person name="Toyoda A."/>
            <person name="Takahashi S."/>
            <person name="Fukui A."/>
            <person name="Hikosaka A."/>
            <person name="Suzuki A."/>
            <person name="Kondo M."/>
            <person name="van Heeringen S.J."/>
            <person name="Quigley I."/>
            <person name="Heinz S."/>
            <person name="Ogino H."/>
            <person name="Ochi H."/>
            <person name="Hellsten U."/>
            <person name="Lyons J.B."/>
            <person name="Simakov O."/>
            <person name="Putnam N."/>
            <person name="Stites J."/>
            <person name="Kuroki Y."/>
            <person name="Tanaka T."/>
            <person name="Michiue T."/>
            <person name="Watanabe M."/>
            <person name="Bogdanovic O."/>
            <person name="Lister R."/>
            <person name="Georgiou G."/>
            <person name="Paranjpe S.S."/>
            <person name="van Kruijsbergen I."/>
            <person name="Shu S."/>
            <person name="Carlson J."/>
            <person name="Kinoshita T."/>
            <person name="Ohta Y."/>
            <person name="Mawaribuchi S."/>
            <person name="Jenkins J."/>
            <person name="Grimwood J."/>
            <person name="Schmutz J."/>
            <person name="Mitros T."/>
            <person name="Mozaffari S.V."/>
            <person name="Suzuki Y."/>
            <person name="Haramoto Y."/>
            <person name="Yamamoto T.S."/>
            <person name="Takagi C."/>
            <person name="Heald R."/>
            <person name="Miller K."/>
            <person name="Haudenschild C."/>
            <person name="Kitzman J."/>
            <person name="Nakayama T."/>
            <person name="Izutsu Y."/>
            <person name="Robert J."/>
            <person name="Fortriede J."/>
            <person name="Burns K."/>
            <person name="Lotay V."/>
            <person name="Karimi K."/>
            <person name="Yasuoka Y."/>
            <person name="Dichmann D.S."/>
            <person name="Flajnik M.F."/>
            <person name="Houston D.W."/>
            <person name="Shendure J."/>
            <person name="DuPasquier L."/>
            <person name="Vize P.D."/>
            <person name="Zorn A.M."/>
            <person name="Ito M."/>
            <person name="Marcotte E.M."/>
            <person name="Wallingford J.B."/>
            <person name="Ito Y."/>
            <person name="Asashima M."/>
            <person name="Ueno N."/>
            <person name="Matsuda Y."/>
            <person name="Veenstra G.J."/>
            <person name="Fujiyama A."/>
            <person name="Harland R.M."/>
            <person name="Taira M."/>
            <person name="Rokhsar D.S."/>
        </authorList>
    </citation>
    <scope>NUCLEOTIDE SEQUENCE [LARGE SCALE GENOMIC DNA]</scope>
    <source>
        <strain evidence="3">J</strain>
    </source>
</reference>
<dbReference type="Proteomes" id="UP000694892">
    <property type="component" value="Chromosome 1L"/>
</dbReference>
<feature type="region of interest" description="Disordered" evidence="1">
    <location>
        <begin position="34"/>
        <end position="53"/>
    </location>
</feature>
<protein>
    <submittedName>
        <fullName evidence="2">Uncharacterized protein</fullName>
    </submittedName>
</protein>